<reference evidence="16" key="1">
    <citation type="submission" date="2025-08" db="UniProtKB">
        <authorList>
            <consortium name="RefSeq"/>
        </authorList>
    </citation>
    <scope>IDENTIFICATION</scope>
    <source>
        <tissue evidence="16">Blood</tissue>
    </source>
</reference>
<evidence type="ECO:0000313" key="16">
    <source>
        <dbReference type="RefSeq" id="XP_032120507.1"/>
    </source>
</evidence>
<evidence type="ECO:0000256" key="6">
    <source>
        <dbReference type="ARBA" id="ARBA00022692"/>
    </source>
</evidence>
<keyword evidence="11" id="KW-0325">Glycoprotein</keyword>
<keyword evidence="5" id="KW-0964">Secreted</keyword>
<keyword evidence="8" id="KW-1133">Transmembrane helix</keyword>
<evidence type="ECO:0000256" key="13">
    <source>
        <dbReference type="ARBA" id="ARBA00075998"/>
    </source>
</evidence>
<dbReference type="GO" id="GO:0005886">
    <property type="term" value="C:plasma membrane"/>
    <property type="evidence" value="ECO:0007669"/>
    <property type="project" value="UniProtKB-SubCell"/>
</dbReference>
<feature type="region of interest" description="Disordered" evidence="14">
    <location>
        <begin position="234"/>
        <end position="272"/>
    </location>
</feature>
<dbReference type="Proteomes" id="UP000504640">
    <property type="component" value="Unplaced"/>
</dbReference>
<evidence type="ECO:0000256" key="7">
    <source>
        <dbReference type="ARBA" id="ARBA00022729"/>
    </source>
</evidence>
<evidence type="ECO:0000256" key="14">
    <source>
        <dbReference type="SAM" id="MobiDB-lite"/>
    </source>
</evidence>
<dbReference type="InterPro" id="IPR004213">
    <property type="entry name" value="Flt3_lig"/>
</dbReference>
<keyword evidence="6" id="KW-0812">Transmembrane</keyword>
<dbReference type="PANTHER" id="PTHR11032">
    <property type="entry name" value="SL CYTOKINE"/>
    <property type="match status" value="1"/>
</dbReference>
<keyword evidence="4" id="KW-0202">Cytokine</keyword>
<feature type="compositionally biased region" description="Basic and acidic residues" evidence="14">
    <location>
        <begin position="256"/>
        <end position="272"/>
    </location>
</feature>
<evidence type="ECO:0000313" key="15">
    <source>
        <dbReference type="Proteomes" id="UP000504640"/>
    </source>
</evidence>
<keyword evidence="15" id="KW-1185">Reference proteome</keyword>
<proteinExistence type="predicted"/>
<dbReference type="PANTHER" id="PTHR11032:SF1">
    <property type="entry name" value="FMS-RELATED TYROSINE KINASE 3 LIGAND"/>
    <property type="match status" value="1"/>
</dbReference>
<dbReference type="SUPFAM" id="SSF47266">
    <property type="entry name" value="4-helical cytokines"/>
    <property type="match status" value="1"/>
</dbReference>
<dbReference type="Pfam" id="PF02947">
    <property type="entry name" value="Flt3_lig"/>
    <property type="match status" value="1"/>
</dbReference>
<dbReference type="AlphaFoldDB" id="A0A6J3GSR8"/>
<accession>A0A6J3GSR8</accession>
<evidence type="ECO:0000256" key="4">
    <source>
        <dbReference type="ARBA" id="ARBA00022514"/>
    </source>
</evidence>
<keyword evidence="10" id="KW-1015">Disulfide bond</keyword>
<evidence type="ECO:0000256" key="8">
    <source>
        <dbReference type="ARBA" id="ARBA00022989"/>
    </source>
</evidence>
<evidence type="ECO:0000256" key="3">
    <source>
        <dbReference type="ARBA" id="ARBA00022475"/>
    </source>
</evidence>
<dbReference type="InterPro" id="IPR009079">
    <property type="entry name" value="4_helix_cytokine-like_core"/>
</dbReference>
<dbReference type="GO" id="GO:0005615">
    <property type="term" value="C:extracellular space"/>
    <property type="evidence" value="ECO:0007669"/>
    <property type="project" value="UniProtKB-KW"/>
</dbReference>
<evidence type="ECO:0000256" key="9">
    <source>
        <dbReference type="ARBA" id="ARBA00023136"/>
    </source>
</evidence>
<dbReference type="GO" id="GO:0008284">
    <property type="term" value="P:positive regulation of cell population proliferation"/>
    <property type="evidence" value="ECO:0007669"/>
    <property type="project" value="TreeGrafter"/>
</dbReference>
<gene>
    <name evidence="16" type="primary">FLT3LG</name>
</gene>
<dbReference type="GeneID" id="116540830"/>
<dbReference type="FunFam" id="1.20.1250.10:FF:000016">
    <property type="entry name" value="Fms-related tyrosine kinase 3 ligand"/>
    <property type="match status" value="1"/>
</dbReference>
<evidence type="ECO:0000256" key="11">
    <source>
        <dbReference type="ARBA" id="ARBA00023180"/>
    </source>
</evidence>
<feature type="region of interest" description="Disordered" evidence="14">
    <location>
        <begin position="1"/>
        <end position="32"/>
    </location>
</feature>
<dbReference type="GO" id="GO:0016301">
    <property type="term" value="F:kinase activity"/>
    <property type="evidence" value="ECO:0007669"/>
    <property type="project" value="UniProtKB-KW"/>
</dbReference>
<evidence type="ECO:0000256" key="5">
    <source>
        <dbReference type="ARBA" id="ARBA00022525"/>
    </source>
</evidence>
<dbReference type="CTD" id="2323"/>
<dbReference type="GO" id="GO:0030971">
    <property type="term" value="F:receptor tyrosine kinase binding"/>
    <property type="evidence" value="ECO:0007669"/>
    <property type="project" value="TreeGrafter"/>
</dbReference>
<keyword evidence="9" id="KW-0472">Membrane</keyword>
<evidence type="ECO:0000256" key="1">
    <source>
        <dbReference type="ARBA" id="ARBA00004251"/>
    </source>
</evidence>
<keyword evidence="16" id="KW-0418">Kinase</keyword>
<evidence type="ECO:0000256" key="12">
    <source>
        <dbReference type="ARBA" id="ARBA00071640"/>
    </source>
</evidence>
<keyword evidence="7" id="KW-0732">Signal</keyword>
<dbReference type="GO" id="GO:0005125">
    <property type="term" value="F:cytokine activity"/>
    <property type="evidence" value="ECO:0007669"/>
    <property type="project" value="UniProtKB-KW"/>
</dbReference>
<sequence length="324" mass="36830">MGRERGAAEEDQTGLRWTRGREKRGKEGQRWGQVSRKYGNGLRTRWGVGGEGGARKTEQPRWEARRRRLCVEQRRAPPAPPPLQTRLLLLLLLSSELSETQDCSFQLSPISSDFAVKIRELSDYLLQDYPVTVASNLQDEELCGALWRLVLAQRWMERLKTVAGSKMRGLLERVNTEIHFVTKCAFQPPRSCLRFVQTNISRFLQETSEQLVALKPWITRRNFSRCLELQCQPGAPRPQSPGPAAYGALTQPGLHPGEDTEVHRGESPARECTARTQRKLARGWSLPWARCPSRFLPRMEATPEPSTGPIYPTLYKAVVPMKCI</sequence>
<evidence type="ECO:0000256" key="10">
    <source>
        <dbReference type="ARBA" id="ARBA00023157"/>
    </source>
</evidence>
<dbReference type="GO" id="GO:0030183">
    <property type="term" value="P:B cell differentiation"/>
    <property type="evidence" value="ECO:0007669"/>
    <property type="project" value="UniProtKB-ARBA"/>
</dbReference>
<dbReference type="GO" id="GO:0009986">
    <property type="term" value="C:cell surface"/>
    <property type="evidence" value="ECO:0007669"/>
    <property type="project" value="TreeGrafter"/>
</dbReference>
<evidence type="ECO:0000256" key="2">
    <source>
        <dbReference type="ARBA" id="ARBA00004613"/>
    </source>
</evidence>
<name>A0A6J3GSR8_SAPAP</name>
<dbReference type="GO" id="GO:0097028">
    <property type="term" value="P:dendritic cell differentiation"/>
    <property type="evidence" value="ECO:0007669"/>
    <property type="project" value="UniProtKB-ARBA"/>
</dbReference>
<dbReference type="RefSeq" id="XP_032120507.1">
    <property type="nucleotide sequence ID" value="XM_032264616.1"/>
</dbReference>
<protein>
    <recommendedName>
        <fullName evidence="12">Fms-related tyrosine kinase 3 ligand</fullName>
    </recommendedName>
    <alternativeName>
        <fullName evidence="13">SL cytokine</fullName>
    </alternativeName>
</protein>
<keyword evidence="16" id="KW-0808">Transferase</keyword>
<dbReference type="Gene3D" id="1.20.1250.10">
    <property type="match status" value="1"/>
</dbReference>
<comment type="subcellular location">
    <subcellularLocation>
        <location evidence="1">Cell membrane</location>
        <topology evidence="1">Single-pass type I membrane protein</topology>
    </subcellularLocation>
    <subcellularLocation>
        <location evidence="2">Secreted</location>
    </subcellularLocation>
</comment>
<organism evidence="15 16">
    <name type="scientific">Sapajus apella</name>
    <name type="common">Brown-capped capuchin</name>
    <name type="synonym">Cebus apella</name>
    <dbReference type="NCBI Taxonomy" id="9515"/>
    <lineage>
        <taxon>Eukaryota</taxon>
        <taxon>Metazoa</taxon>
        <taxon>Chordata</taxon>
        <taxon>Craniata</taxon>
        <taxon>Vertebrata</taxon>
        <taxon>Euteleostomi</taxon>
        <taxon>Mammalia</taxon>
        <taxon>Eutheria</taxon>
        <taxon>Euarchontoglires</taxon>
        <taxon>Primates</taxon>
        <taxon>Haplorrhini</taxon>
        <taxon>Platyrrhini</taxon>
        <taxon>Cebidae</taxon>
        <taxon>Cebinae</taxon>
        <taxon>Sapajus</taxon>
    </lineage>
</organism>
<keyword evidence="3" id="KW-1003">Cell membrane</keyword>